<evidence type="ECO:0000313" key="2">
    <source>
        <dbReference type="Proteomes" id="UP000295565"/>
    </source>
</evidence>
<dbReference type="AlphaFoldDB" id="A0A4R1K247"/>
<protein>
    <submittedName>
        <fullName evidence="1">Uncharacterized protein</fullName>
    </submittedName>
</protein>
<accession>A0A4R1K247</accession>
<dbReference type="OrthoDB" id="9807797at2"/>
<comment type="caution">
    <text evidence="1">The sequence shown here is derived from an EMBL/GenBank/DDBJ whole genome shotgun (WGS) entry which is preliminary data.</text>
</comment>
<organism evidence="1 2">
    <name type="scientific">Celerinatantimonas diazotrophica</name>
    <dbReference type="NCBI Taxonomy" id="412034"/>
    <lineage>
        <taxon>Bacteria</taxon>
        <taxon>Pseudomonadati</taxon>
        <taxon>Pseudomonadota</taxon>
        <taxon>Gammaproteobacteria</taxon>
        <taxon>Celerinatantimonadaceae</taxon>
        <taxon>Celerinatantimonas</taxon>
    </lineage>
</organism>
<dbReference type="Pfam" id="PF20012">
    <property type="entry name" value="GAP1-N1"/>
    <property type="match status" value="1"/>
</dbReference>
<dbReference type="EMBL" id="SMGD01000012">
    <property type="protein sequence ID" value="TCK57753.1"/>
    <property type="molecule type" value="Genomic_DNA"/>
</dbReference>
<proteinExistence type="predicted"/>
<dbReference type="Proteomes" id="UP000295565">
    <property type="component" value="Unassembled WGS sequence"/>
</dbReference>
<gene>
    <name evidence="1" type="ORF">EV690_1447</name>
</gene>
<name>A0A4R1K247_9GAMM</name>
<sequence>MIKPFQAIYGARNSAHDLLFWDNPNEQPPRSLLGLTDKPPGLLSPQDIWWPAFGCGPIDDWWGMWWVTPDNSAKRKGMVRSKVMLWKRCDVHKVNDLLPFIEDISDRTFIAKETECSLLLATSKALISSDEHQLIALQESNLGYPLLVGLLWKHLWPSAKGSFSTRYGINPPQGTNRQRSCTFYCVPQSHINQWKTENVDVVTDIIDTVDRGVLYLANGNDYTIEKILSEYPPKRAQLKIMSMIARCADRLDMFTQQPTVERALTLLRTLVALYPEKNDATNLKCDALKFISTNIDETHKDRILGLANLDGNSLPSTTLLELPLSKTCGKLFKTLPPENMQPFFKRTSDEEVQTWWKNCIQEELKKTIQEATMSAQRRLLSWLGQDNSLVLLSLIPSDESTEKYLVDSASKNELTANNIKNIQSFAIEMKWSKLFAWCLLNDNSIEDPLVELNKVFGRNSRGHGYLIQHLPIESLVNEILTGSQNVTFEETASRTKNSPDIFLNLDINTSAVMKLWLAHIKAGGAPWPLGIDKEIYARAYLDELMLSNVSDVVNYIAKGIAHAVLHHPKRCSIWALIPRKERECLAREVADAYIISHTETGIDNQQETVLADKIIEKINGKSNIEGTLLLRVLSWPRHFTENMIIKWVDKLPMSQWTIFSKSLGEMIYQHHWITVAEHIYSKCFDTSLSYEQKYIPAILEFVEFLDILKQFRVKCVSNVTLHLAPSELVLVVATIGSTLACNELEEIWIRAGGKIGELKHSNYPNENWLDAATKAEEGKLKSGLLGLVEQLLLSYPYNKDLLEIKNILKN</sequence>
<reference evidence="1 2" key="1">
    <citation type="submission" date="2019-03" db="EMBL/GenBank/DDBJ databases">
        <title>Genomic Encyclopedia of Type Strains, Phase IV (KMG-IV): sequencing the most valuable type-strain genomes for metagenomic binning, comparative biology and taxonomic classification.</title>
        <authorList>
            <person name="Goeker M."/>
        </authorList>
    </citation>
    <scope>NUCLEOTIDE SEQUENCE [LARGE SCALE GENOMIC DNA]</scope>
    <source>
        <strain evidence="1 2">DSM 18577</strain>
    </source>
</reference>
<evidence type="ECO:0000313" key="1">
    <source>
        <dbReference type="EMBL" id="TCK57753.1"/>
    </source>
</evidence>
<dbReference type="RefSeq" id="WP_131912300.1">
    <property type="nucleotide sequence ID" value="NZ_OU594967.1"/>
</dbReference>
<keyword evidence="2" id="KW-1185">Reference proteome</keyword>